<dbReference type="PANTHER" id="PTHR46890">
    <property type="entry name" value="NON-LTR RETROLELEMENT REVERSE TRANSCRIPTASE-LIKE PROTEIN-RELATED"/>
    <property type="match status" value="1"/>
</dbReference>
<organism evidence="1 2">
    <name type="scientific">Dipteronia sinensis</name>
    <dbReference type="NCBI Taxonomy" id="43782"/>
    <lineage>
        <taxon>Eukaryota</taxon>
        <taxon>Viridiplantae</taxon>
        <taxon>Streptophyta</taxon>
        <taxon>Embryophyta</taxon>
        <taxon>Tracheophyta</taxon>
        <taxon>Spermatophyta</taxon>
        <taxon>Magnoliopsida</taxon>
        <taxon>eudicotyledons</taxon>
        <taxon>Gunneridae</taxon>
        <taxon>Pentapetalae</taxon>
        <taxon>rosids</taxon>
        <taxon>malvids</taxon>
        <taxon>Sapindales</taxon>
        <taxon>Sapindaceae</taxon>
        <taxon>Hippocastanoideae</taxon>
        <taxon>Acereae</taxon>
        <taxon>Dipteronia</taxon>
    </lineage>
</organism>
<evidence type="ECO:0000313" key="1">
    <source>
        <dbReference type="EMBL" id="KAK3210985.1"/>
    </source>
</evidence>
<comment type="caution">
    <text evidence="1">The sequence shown here is derived from an EMBL/GenBank/DDBJ whole genome shotgun (WGS) entry which is preliminary data.</text>
</comment>
<dbReference type="Proteomes" id="UP001281410">
    <property type="component" value="Unassembled WGS sequence"/>
</dbReference>
<sequence length="106" mass="12301">MGRFFSKEYVKVALFSMGPTKAPWPDEFYALLFQKFWEVVWSDVSLVCLRILNGECSIKDFNKTNVVLISKKKNPVNLKDFRPVSLCSVVYMIVTKVMANRLKMLL</sequence>
<proteinExistence type="predicted"/>
<dbReference type="PANTHER" id="PTHR46890:SF48">
    <property type="entry name" value="RNA-DIRECTED DNA POLYMERASE"/>
    <property type="match status" value="1"/>
</dbReference>
<accession>A0AAE0AD18</accession>
<evidence type="ECO:0000313" key="2">
    <source>
        <dbReference type="Proteomes" id="UP001281410"/>
    </source>
</evidence>
<dbReference type="EMBL" id="JANJYJ010000005">
    <property type="protein sequence ID" value="KAK3210985.1"/>
    <property type="molecule type" value="Genomic_DNA"/>
</dbReference>
<dbReference type="InterPro" id="IPR052343">
    <property type="entry name" value="Retrotransposon-Effector_Assoc"/>
</dbReference>
<keyword evidence="2" id="KW-1185">Reference proteome</keyword>
<gene>
    <name evidence="1" type="ORF">Dsin_015691</name>
</gene>
<protein>
    <recommendedName>
        <fullName evidence="3">Reverse transcriptase</fullName>
    </recommendedName>
</protein>
<dbReference type="AlphaFoldDB" id="A0AAE0AD18"/>
<name>A0AAE0AD18_9ROSI</name>
<reference evidence="1" key="1">
    <citation type="journal article" date="2023" name="Plant J.">
        <title>Genome sequences and population genomics provide insights into the demographic history, inbreeding, and mutation load of two 'living fossil' tree species of Dipteronia.</title>
        <authorList>
            <person name="Feng Y."/>
            <person name="Comes H.P."/>
            <person name="Chen J."/>
            <person name="Zhu S."/>
            <person name="Lu R."/>
            <person name="Zhang X."/>
            <person name="Li P."/>
            <person name="Qiu J."/>
            <person name="Olsen K.M."/>
            <person name="Qiu Y."/>
        </authorList>
    </citation>
    <scope>NUCLEOTIDE SEQUENCE</scope>
    <source>
        <strain evidence="1">NBL</strain>
    </source>
</reference>
<evidence type="ECO:0008006" key="3">
    <source>
        <dbReference type="Google" id="ProtNLM"/>
    </source>
</evidence>